<organism evidence="5 6">
    <name type="scientific">Methanofervidicoccus abyssi</name>
    <dbReference type="NCBI Taxonomy" id="2082189"/>
    <lineage>
        <taxon>Archaea</taxon>
        <taxon>Methanobacteriati</taxon>
        <taxon>Methanobacteriota</taxon>
        <taxon>Methanomada group</taxon>
        <taxon>Methanococci</taxon>
        <taxon>Methanococcales</taxon>
        <taxon>Methanofervidicoccus</taxon>
    </lineage>
</organism>
<evidence type="ECO:0000313" key="5">
    <source>
        <dbReference type="EMBL" id="GBF36783.1"/>
    </source>
</evidence>
<evidence type="ECO:0000256" key="1">
    <source>
        <dbReference type="ARBA" id="ARBA00006814"/>
    </source>
</evidence>
<keyword evidence="4" id="KW-0378">Hydrolase</keyword>
<dbReference type="NCBIfam" id="TIGR00072">
    <property type="entry name" value="hydrog_prot"/>
    <property type="match status" value="1"/>
</dbReference>
<proteinExistence type="inferred from homology"/>
<evidence type="ECO:0000313" key="6">
    <source>
        <dbReference type="Proteomes" id="UP000290527"/>
    </source>
</evidence>
<evidence type="ECO:0000256" key="4">
    <source>
        <dbReference type="ARBA" id="ARBA00022801"/>
    </source>
</evidence>
<dbReference type="Gene3D" id="3.40.50.1450">
    <property type="entry name" value="HybD-like"/>
    <property type="match status" value="1"/>
</dbReference>
<dbReference type="EMBL" id="BFAX01000004">
    <property type="protein sequence ID" value="GBF36783.1"/>
    <property type="molecule type" value="Genomic_DNA"/>
</dbReference>
<evidence type="ECO:0000256" key="2">
    <source>
        <dbReference type="ARBA" id="ARBA00022670"/>
    </source>
</evidence>
<sequence>MKTLIPAYLRKEILVIGCGNVLFGDDGFGYEVIKRLEEMDLPDNVGVIDAGAGSAYYIISLLDEESSVKKLIVVDIIDFNLPPGTLKKLRVEDLPRIEKYNFDAHDVPLAPYLIDVYKRGIEVVIIGCQGKEISCPDIKIGLSKEVERSIEKAVEMVLEEIKREK</sequence>
<evidence type="ECO:0000256" key="3">
    <source>
        <dbReference type="ARBA" id="ARBA00022750"/>
    </source>
</evidence>
<dbReference type="Pfam" id="PF01750">
    <property type="entry name" value="HycI"/>
    <property type="match status" value="1"/>
</dbReference>
<dbReference type="PANTHER" id="PTHR30302">
    <property type="entry name" value="HYDROGENASE 1 MATURATION PROTEASE"/>
    <property type="match status" value="1"/>
</dbReference>
<dbReference type="NCBIfam" id="TIGR00130">
    <property type="entry name" value="frhD"/>
    <property type="match status" value="1"/>
</dbReference>
<dbReference type="InterPro" id="IPR004411">
    <property type="entry name" value="Pept_A31_F420-red_hyd_d"/>
</dbReference>
<gene>
    <name evidence="5" type="ORF">MHHB_P1013</name>
</gene>
<dbReference type="InterPro" id="IPR023430">
    <property type="entry name" value="Pept_HybD-like_dom_sf"/>
</dbReference>
<keyword evidence="2" id="KW-0645">Protease</keyword>
<dbReference type="GO" id="GO:0016485">
    <property type="term" value="P:protein processing"/>
    <property type="evidence" value="ECO:0007669"/>
    <property type="project" value="TreeGrafter"/>
</dbReference>
<dbReference type="PRINTS" id="PR00446">
    <property type="entry name" value="HYDRGNUPTAKE"/>
</dbReference>
<dbReference type="GO" id="GO:0008047">
    <property type="term" value="F:enzyme activator activity"/>
    <property type="evidence" value="ECO:0007669"/>
    <property type="project" value="InterPro"/>
</dbReference>
<dbReference type="SUPFAM" id="SSF53163">
    <property type="entry name" value="HybD-like"/>
    <property type="match status" value="1"/>
</dbReference>
<accession>A0A401HRD0</accession>
<comment type="similarity">
    <text evidence="1">Belongs to the peptidase A31 family.</text>
</comment>
<name>A0A401HRD0_9EURY</name>
<keyword evidence="6" id="KW-1185">Reference proteome</keyword>
<reference evidence="5 6" key="1">
    <citation type="journal article" date="2019" name="Int. J. Syst. Evol. Microbiol.">
        <title>Methanofervidicoccus abyssi gen. nov., sp. nov., a hydrogenotrophic methanogen, isolated from a hydrothermal vent chimney in the Mid-Cayman Spreading Center, the Caribbean Sea.</title>
        <authorList>
            <person name="Sakai S."/>
            <person name="Takaki Y."/>
            <person name="Miyazaki M."/>
            <person name="Ogawara M."/>
            <person name="Yanagawa K."/>
            <person name="Miyazaki J."/>
            <person name="Takai K."/>
        </authorList>
    </citation>
    <scope>NUCLEOTIDE SEQUENCE [LARGE SCALE GENOMIC DNA]</scope>
    <source>
        <strain evidence="5 6">HHB</strain>
    </source>
</reference>
<dbReference type="Proteomes" id="UP000290527">
    <property type="component" value="Unassembled WGS sequence"/>
</dbReference>
<dbReference type="GO" id="GO:0004190">
    <property type="term" value="F:aspartic-type endopeptidase activity"/>
    <property type="evidence" value="ECO:0007669"/>
    <property type="project" value="UniProtKB-KW"/>
</dbReference>
<dbReference type="InterPro" id="IPR000671">
    <property type="entry name" value="Peptidase_A31"/>
</dbReference>
<comment type="caution">
    <text evidence="5">The sequence shown here is derived from an EMBL/GenBank/DDBJ whole genome shotgun (WGS) entry which is preliminary data.</text>
</comment>
<protein>
    <submittedName>
        <fullName evidence="5">Coenzyme F420 hydrogenase subunit delta</fullName>
    </submittedName>
</protein>
<dbReference type="CDD" id="cd06064">
    <property type="entry name" value="H2MP_F420-Reduc"/>
    <property type="match status" value="1"/>
</dbReference>
<dbReference type="FunFam" id="3.40.50.1450:FF:000005">
    <property type="entry name" value="Hydrogenase maturation protease HycI"/>
    <property type="match status" value="1"/>
</dbReference>
<dbReference type="PANTHER" id="PTHR30302:SF1">
    <property type="entry name" value="HYDROGENASE 2 MATURATION PROTEASE"/>
    <property type="match status" value="1"/>
</dbReference>
<keyword evidence="3" id="KW-0064">Aspartyl protease</keyword>
<dbReference type="AlphaFoldDB" id="A0A401HRD0"/>